<keyword evidence="3" id="KW-1185">Reference proteome</keyword>
<dbReference type="Proteomes" id="UP000293360">
    <property type="component" value="Unassembled WGS sequence"/>
</dbReference>
<evidence type="ECO:0000256" key="1">
    <source>
        <dbReference type="SAM" id="MobiDB-lite"/>
    </source>
</evidence>
<feature type="compositionally biased region" description="Low complexity" evidence="1">
    <location>
        <begin position="155"/>
        <end position="173"/>
    </location>
</feature>
<proteinExistence type="predicted"/>
<evidence type="ECO:0000313" key="2">
    <source>
        <dbReference type="EMBL" id="RYP06739.1"/>
    </source>
</evidence>
<feature type="region of interest" description="Disordered" evidence="1">
    <location>
        <begin position="283"/>
        <end position="304"/>
    </location>
</feature>
<accession>A0A4V1XBM2</accession>
<name>A0A4V1XBM2_9PEZI</name>
<dbReference type="OrthoDB" id="3562540at2759"/>
<protein>
    <recommendedName>
        <fullName evidence="4">NACHT-NTPase and P-loop NTPases N-terminal domain-containing protein</fullName>
    </recommendedName>
</protein>
<gene>
    <name evidence="2" type="ORF">DL764_002991</name>
</gene>
<organism evidence="2 3">
    <name type="scientific">Monosporascus ibericus</name>
    <dbReference type="NCBI Taxonomy" id="155417"/>
    <lineage>
        <taxon>Eukaryota</taxon>
        <taxon>Fungi</taxon>
        <taxon>Dikarya</taxon>
        <taxon>Ascomycota</taxon>
        <taxon>Pezizomycotina</taxon>
        <taxon>Sordariomycetes</taxon>
        <taxon>Xylariomycetidae</taxon>
        <taxon>Xylariales</taxon>
        <taxon>Xylariales incertae sedis</taxon>
        <taxon>Monosporascus</taxon>
    </lineage>
</organism>
<feature type="compositionally biased region" description="Polar residues" evidence="1">
    <location>
        <begin position="183"/>
        <end position="197"/>
    </location>
</feature>
<evidence type="ECO:0008006" key="4">
    <source>
        <dbReference type="Google" id="ProtNLM"/>
    </source>
</evidence>
<dbReference type="EMBL" id="QJNU01000118">
    <property type="protein sequence ID" value="RYP06739.1"/>
    <property type="molecule type" value="Genomic_DNA"/>
</dbReference>
<dbReference type="AlphaFoldDB" id="A0A4V1XBM2"/>
<sequence>MSGVETLGILAAASQIVAYTLEVVRAIQELRQHIKQLPAQIKCFTGQLDTLTNAVLDIQRDQHLQTGAVKTLLARIIEKVEDINDLLKQSSSKLRLRPIKKVVHIIAIKKLEKLINEKFLELEADKSNLILIITGSCKRTLTEMSAEFKNITPTDDSGYSSSVSSDDLPSSSSRQGLSIGGRTVTTRPPQSPHTKATVTLRQAQTITMAEMESNVYDGNQTIGTSNFIGVTSSGGNERLARFKNNYAKGIGNLIGSHPNDGEAIRAFATVATHPESYYKPGLMDCGPQESRKATPMDNSSDPAA</sequence>
<feature type="region of interest" description="Disordered" evidence="1">
    <location>
        <begin position="150"/>
        <end position="197"/>
    </location>
</feature>
<evidence type="ECO:0000313" key="3">
    <source>
        <dbReference type="Proteomes" id="UP000293360"/>
    </source>
</evidence>
<reference evidence="2 3" key="1">
    <citation type="submission" date="2018-06" db="EMBL/GenBank/DDBJ databases">
        <title>Complete Genomes of Monosporascus.</title>
        <authorList>
            <person name="Robinson A.J."/>
            <person name="Natvig D.O."/>
        </authorList>
    </citation>
    <scope>NUCLEOTIDE SEQUENCE [LARGE SCALE GENOMIC DNA]</scope>
    <source>
        <strain evidence="2 3">CBS 110550</strain>
    </source>
</reference>
<comment type="caution">
    <text evidence="2">The sequence shown here is derived from an EMBL/GenBank/DDBJ whole genome shotgun (WGS) entry which is preliminary data.</text>
</comment>